<feature type="compositionally biased region" description="Polar residues" evidence="1">
    <location>
        <begin position="37"/>
        <end position="47"/>
    </location>
</feature>
<feature type="region of interest" description="Disordered" evidence="1">
    <location>
        <begin position="128"/>
        <end position="157"/>
    </location>
</feature>
<name>A0A979FMF2_HYAAZ</name>
<gene>
    <name evidence="3" type="primary">LOC125178212</name>
</gene>
<accession>A0A979FMF2</accession>
<dbReference type="OrthoDB" id="6366011at2759"/>
<feature type="compositionally biased region" description="Basic and acidic residues" evidence="1">
    <location>
        <begin position="74"/>
        <end position="85"/>
    </location>
</feature>
<feature type="compositionally biased region" description="Polar residues" evidence="1">
    <location>
        <begin position="140"/>
        <end position="157"/>
    </location>
</feature>
<sequence>MICNSGLLLTRKLKELVVGSSDPTRSTSSLSLRSHKTSVTSTQLKTSKSITENLTSLSDDKTKSFAQYTNVDPPEVKESEKDHRRSSFSTRLEFTDKTLEADRNNALREPLLCPGENSVRDHSVYGKNISLSRQSRRSKSVSNLALSSGKLSTSGIKNQRDAGDIKVVENYSEDCELDLINFSREVESRSSVRELAKKLEKSLTQIPRREIPPQISTPVYCTSPRKRVNTEVSCLVGGVVHTKVALDPGNLYPNCYPDSGLCSNAGSSCNDVRLDDCQEVPRFAESRKLLLYSDVGAEDHQASARGNGSVEIDSFTDIEARQKKCSSTPNFIVRKKKKPRHPTCEALSLHENPGCHRNNPVNEDIISPDHHNGDLKHPSLLRKLTKLKIKFSNGDDGSSLMTYSLDRRNKSHLRDCSELRKLSDTSHSSTPKLPTVEFSPVPSCKFSADKSTLNRAPITTTSTMDCQLSPGFVYSNPSIPRIRDTETDQKTTSESEGDQLIAIKGTGGVVSKVLRSSSLQLRDRMHRFPNSSKNDNSDYPICEIRKVADNSKTPSPIPGSRLLSNETETSGKNSNVSSPNFDYRRFLAEKVLGYSPPPPAHKNRAVPQVAQSATRMREARVPLVTWEPQFCVLLQEQATLTAYRAEEMA</sequence>
<proteinExistence type="predicted"/>
<evidence type="ECO:0000313" key="2">
    <source>
        <dbReference type="Proteomes" id="UP000694843"/>
    </source>
</evidence>
<dbReference type="KEGG" id="hazt:125178212"/>
<protein>
    <submittedName>
        <fullName evidence="3">Uncharacterized protein LOC125178212</fullName>
    </submittedName>
</protein>
<dbReference type="AlphaFoldDB" id="A0A979FMF2"/>
<dbReference type="RefSeq" id="XP_047737375.1">
    <property type="nucleotide sequence ID" value="XM_047881419.1"/>
</dbReference>
<organism evidence="2 3">
    <name type="scientific">Hyalella azteca</name>
    <name type="common">Amphipod</name>
    <dbReference type="NCBI Taxonomy" id="294128"/>
    <lineage>
        <taxon>Eukaryota</taxon>
        <taxon>Metazoa</taxon>
        <taxon>Ecdysozoa</taxon>
        <taxon>Arthropoda</taxon>
        <taxon>Crustacea</taxon>
        <taxon>Multicrustacea</taxon>
        <taxon>Malacostraca</taxon>
        <taxon>Eumalacostraca</taxon>
        <taxon>Peracarida</taxon>
        <taxon>Amphipoda</taxon>
        <taxon>Senticaudata</taxon>
        <taxon>Talitrida</taxon>
        <taxon>Talitroidea</taxon>
        <taxon>Hyalellidae</taxon>
        <taxon>Hyalella</taxon>
    </lineage>
</organism>
<feature type="non-terminal residue" evidence="3">
    <location>
        <position position="649"/>
    </location>
</feature>
<dbReference type="GeneID" id="125178212"/>
<feature type="compositionally biased region" description="Polar residues" evidence="1">
    <location>
        <begin position="562"/>
        <end position="577"/>
    </location>
</feature>
<feature type="region of interest" description="Disordered" evidence="1">
    <location>
        <begin position="19"/>
        <end position="47"/>
    </location>
</feature>
<feature type="compositionally biased region" description="Basic and acidic residues" evidence="1">
    <location>
        <begin position="481"/>
        <end position="493"/>
    </location>
</feature>
<dbReference type="Proteomes" id="UP000694843">
    <property type="component" value="Unplaced"/>
</dbReference>
<evidence type="ECO:0000256" key="1">
    <source>
        <dbReference type="SAM" id="MobiDB-lite"/>
    </source>
</evidence>
<feature type="region of interest" description="Disordered" evidence="1">
    <location>
        <begin position="477"/>
        <end position="496"/>
    </location>
</feature>
<evidence type="ECO:0000313" key="3">
    <source>
        <dbReference type="RefSeq" id="XP_047737375.1"/>
    </source>
</evidence>
<keyword evidence="2" id="KW-1185">Reference proteome</keyword>
<reference evidence="3" key="1">
    <citation type="submission" date="2025-08" db="UniProtKB">
        <authorList>
            <consortium name="RefSeq"/>
        </authorList>
    </citation>
    <scope>IDENTIFICATION</scope>
    <source>
        <tissue evidence="3">Whole organism</tissue>
    </source>
</reference>
<feature type="region of interest" description="Disordered" evidence="1">
    <location>
        <begin position="70"/>
        <end position="89"/>
    </location>
</feature>
<feature type="region of interest" description="Disordered" evidence="1">
    <location>
        <begin position="547"/>
        <end position="577"/>
    </location>
</feature>
<feature type="compositionally biased region" description="Low complexity" evidence="1">
    <location>
        <begin position="20"/>
        <end position="32"/>
    </location>
</feature>